<dbReference type="RefSeq" id="WP_109571967.1">
    <property type="nucleotide sequence ID" value="NZ_UHJL01000001.1"/>
</dbReference>
<evidence type="ECO:0000313" key="1">
    <source>
        <dbReference type="EMBL" id="SUQ19262.1"/>
    </source>
</evidence>
<accession>A0A380RWL0</accession>
<evidence type="ECO:0008006" key="3">
    <source>
        <dbReference type="Google" id="ProtNLM"/>
    </source>
</evidence>
<name>A0A380RWL0_FIBSU</name>
<sequence length="265" mass="30898">MNIKSFDDLDITDPIMFGLVFSNKHIAQPFIEHLLGIKIDHLETPVPEAVLSYDAEHKGVRYDVFARETNENGETIRSFDLEMQMVDTKELPQRARYYQSVGDGVALSKGGYYTSLKEQYIIFLCPMDIFGRGIPIYHFENRAREDSNITLGDQTFKNFYIFKRYEDFTDPVVKAYMKYFATRNADSRETETINDQVSYYKADTLIRNKYMTYEFDLHESEENGRAKAKLEMIDAMFANPKLTDEDIAVISGFPLDEIQKRRAQR</sequence>
<organism evidence="1 2">
    <name type="scientific">Fibrobacter succinogenes</name>
    <name type="common">Bacteroides succinogenes</name>
    <dbReference type="NCBI Taxonomy" id="833"/>
    <lineage>
        <taxon>Bacteria</taxon>
        <taxon>Pseudomonadati</taxon>
        <taxon>Fibrobacterota</taxon>
        <taxon>Fibrobacteria</taxon>
        <taxon>Fibrobacterales</taxon>
        <taxon>Fibrobacteraceae</taxon>
        <taxon>Fibrobacter</taxon>
    </lineage>
</organism>
<protein>
    <recommendedName>
        <fullName evidence="3">PD-(D/E)XK nuclease family transposase</fullName>
    </recommendedName>
</protein>
<evidence type="ECO:0000313" key="2">
    <source>
        <dbReference type="Proteomes" id="UP000255423"/>
    </source>
</evidence>
<dbReference type="EMBL" id="UHJL01000001">
    <property type="protein sequence ID" value="SUQ19262.1"/>
    <property type="molecule type" value="Genomic_DNA"/>
</dbReference>
<dbReference type="AlphaFoldDB" id="A0A380RWL0"/>
<gene>
    <name evidence="1" type="ORF">SAMN05661053_0492</name>
</gene>
<dbReference type="Pfam" id="PF12784">
    <property type="entry name" value="PDDEXK_2"/>
    <property type="match status" value="1"/>
</dbReference>
<dbReference type="Proteomes" id="UP000255423">
    <property type="component" value="Unassembled WGS sequence"/>
</dbReference>
<reference evidence="1 2" key="1">
    <citation type="submission" date="2017-08" db="EMBL/GenBank/DDBJ databases">
        <authorList>
            <person name="de Groot N.N."/>
        </authorList>
    </citation>
    <scope>NUCLEOTIDE SEQUENCE [LARGE SCALE GENOMIC DNA]</scope>
    <source>
        <strain evidence="1 2">HM2</strain>
    </source>
</reference>
<proteinExistence type="predicted"/>